<dbReference type="EMBL" id="OBQD01000017">
    <property type="protein sequence ID" value="SOC45774.1"/>
    <property type="molecule type" value="Genomic_DNA"/>
</dbReference>
<feature type="non-terminal residue" evidence="2">
    <location>
        <position position="704"/>
    </location>
</feature>
<dbReference type="Pfam" id="PF13229">
    <property type="entry name" value="Beta_helix"/>
    <property type="match status" value="1"/>
</dbReference>
<dbReference type="OrthoDB" id="7779280at2"/>
<feature type="domain" description="Right handed beta helix" evidence="1">
    <location>
        <begin position="452"/>
        <end position="619"/>
    </location>
</feature>
<sequence length="704" mass="73492">MAIAPITVGDVDSINKINQAIEKANLVDGKAEQAAVDAKASQTALDAEVSARTSAVTALQAQVNAKASKSALDTTNAAVATKASQADLDMTAADVGAGNWSRPGEAGRLWTQQVEGNPGQTPPLPTSMVAVDSEGSVVRVTGAKTVGPIRATRIEPGRIYRVRFVVRRRENPADPSSHTVRLAVRWLARGKGALSTAMGIVQDIAALTVAGGRTEISAVIARSAGVGVNLVAPSGAVYFRPFVQTYGDDGVTDIEVVDVVDITDAVSVPVDVGQFESRVEALESADAATRLDEVESQLGGAQLRDYLTRDTVASATVSETVDAIRVMQYDLSKPVAPTAYRRAAVEPPYGGVQSADGAWWEPEDAIQIDTRSFGVNADGTDQRVSIQKAIDFVAAKGGGTVLLPRGTIMIGGVGLAVPSNITIQGAGKGITIIKRVAGATCHALSIQTFAENVRISDLTVDGNKQAEVQGSMPGYHAIRGAGTRSLVLERLHVKNAIYYGIGLQGVENFEYDVRITDCDVEACGGWSNSGAGSGDGIDIKSAHRVWLTRVRSWGNAQKGFDPRAYLLEMTDCHAEGNGDSGIHVRGRGDLSTTVRGKITIKGGSSVGNAVNGIVVSQDEPTVVADVSISGMKVLENAANGILIYNSISITVEGCISRDNGGTGIRSTAEEGCFTGNRLMNNGTYGFDGAAQNNRNIVSGNICLG</sequence>
<dbReference type="RefSeq" id="WP_141402111.1">
    <property type="nucleotide sequence ID" value="NZ_OBQD01000017.1"/>
</dbReference>
<protein>
    <submittedName>
        <fullName evidence="2">Parallel beta helix pectate lyase-like protein</fullName>
    </submittedName>
</protein>
<proteinExistence type="predicted"/>
<organism evidence="2 3">
    <name type="scientific">Rhizobium subbaraonis</name>
    <dbReference type="NCBI Taxonomy" id="908946"/>
    <lineage>
        <taxon>Bacteria</taxon>
        <taxon>Pseudomonadati</taxon>
        <taxon>Pseudomonadota</taxon>
        <taxon>Alphaproteobacteria</taxon>
        <taxon>Hyphomicrobiales</taxon>
        <taxon>Rhizobiaceae</taxon>
        <taxon>Rhizobium/Agrobacterium group</taxon>
        <taxon>Rhizobium</taxon>
    </lineage>
</organism>
<evidence type="ECO:0000313" key="2">
    <source>
        <dbReference type="EMBL" id="SOC45774.1"/>
    </source>
</evidence>
<gene>
    <name evidence="2" type="ORF">SAMN05892877_117163</name>
</gene>
<dbReference type="SMART" id="SM00710">
    <property type="entry name" value="PbH1"/>
    <property type="match status" value="7"/>
</dbReference>
<dbReference type="Gene3D" id="2.160.20.10">
    <property type="entry name" value="Single-stranded right-handed beta-helix, Pectin lyase-like"/>
    <property type="match status" value="1"/>
</dbReference>
<dbReference type="AlphaFoldDB" id="A0A285UV61"/>
<reference evidence="2 3" key="1">
    <citation type="submission" date="2017-08" db="EMBL/GenBank/DDBJ databases">
        <authorList>
            <person name="de Groot N.N."/>
        </authorList>
    </citation>
    <scope>NUCLEOTIDE SEQUENCE [LARGE SCALE GENOMIC DNA]</scope>
    <source>
        <strain evidence="2 3">JC85</strain>
    </source>
</reference>
<dbReference type="GO" id="GO:0016829">
    <property type="term" value="F:lyase activity"/>
    <property type="evidence" value="ECO:0007669"/>
    <property type="project" value="UniProtKB-KW"/>
</dbReference>
<keyword evidence="3" id="KW-1185">Reference proteome</keyword>
<dbReference type="Proteomes" id="UP000219167">
    <property type="component" value="Unassembled WGS sequence"/>
</dbReference>
<dbReference type="InterPro" id="IPR039448">
    <property type="entry name" value="Beta_helix"/>
</dbReference>
<dbReference type="InterPro" id="IPR006626">
    <property type="entry name" value="PbH1"/>
</dbReference>
<evidence type="ECO:0000313" key="3">
    <source>
        <dbReference type="Proteomes" id="UP000219167"/>
    </source>
</evidence>
<dbReference type="InterPro" id="IPR011050">
    <property type="entry name" value="Pectin_lyase_fold/virulence"/>
</dbReference>
<keyword evidence="2" id="KW-0456">Lyase</keyword>
<dbReference type="SUPFAM" id="SSF51126">
    <property type="entry name" value="Pectin lyase-like"/>
    <property type="match status" value="1"/>
</dbReference>
<name>A0A285UV61_9HYPH</name>
<evidence type="ECO:0000259" key="1">
    <source>
        <dbReference type="Pfam" id="PF13229"/>
    </source>
</evidence>
<accession>A0A285UV61</accession>
<dbReference type="InterPro" id="IPR012334">
    <property type="entry name" value="Pectin_lyas_fold"/>
</dbReference>